<dbReference type="InterPro" id="IPR036047">
    <property type="entry name" value="F-box-like_dom_sf"/>
</dbReference>
<dbReference type="GeneID" id="34580059"/>
<accession>A0A1F5L8D1</accession>
<evidence type="ECO:0000313" key="2">
    <source>
        <dbReference type="EMBL" id="OGE49327.1"/>
    </source>
</evidence>
<dbReference type="Proteomes" id="UP000177622">
    <property type="component" value="Unassembled WGS sequence"/>
</dbReference>
<evidence type="ECO:0000256" key="1">
    <source>
        <dbReference type="SAM" id="MobiDB-lite"/>
    </source>
</evidence>
<dbReference type="SUPFAM" id="SSF81383">
    <property type="entry name" value="F-box domain"/>
    <property type="match status" value="1"/>
</dbReference>
<reference evidence="2 3" key="1">
    <citation type="journal article" date="2016" name="Sci. Rep.">
        <title>Penicillium arizonense, a new, genome sequenced fungal species, reveals a high chemical diversity in secreted metabolites.</title>
        <authorList>
            <person name="Grijseels S."/>
            <person name="Nielsen J.C."/>
            <person name="Randelovic M."/>
            <person name="Nielsen J."/>
            <person name="Nielsen K.F."/>
            <person name="Workman M."/>
            <person name="Frisvad J.C."/>
        </authorList>
    </citation>
    <scope>NUCLEOTIDE SEQUENCE [LARGE SCALE GENOMIC DNA]</scope>
    <source>
        <strain evidence="2 3">CBS 141311</strain>
    </source>
</reference>
<protein>
    <recommendedName>
        <fullName evidence="4">F-box domain-containing protein</fullName>
    </recommendedName>
</protein>
<proteinExistence type="predicted"/>
<evidence type="ECO:0000313" key="3">
    <source>
        <dbReference type="Proteomes" id="UP000177622"/>
    </source>
</evidence>
<comment type="caution">
    <text evidence="2">The sequence shown here is derived from an EMBL/GenBank/DDBJ whole genome shotgun (WGS) entry which is preliminary data.</text>
</comment>
<dbReference type="AlphaFoldDB" id="A0A1F5L8D1"/>
<feature type="region of interest" description="Disordered" evidence="1">
    <location>
        <begin position="285"/>
        <end position="313"/>
    </location>
</feature>
<sequence length="313" mass="35500">MSMQSLPVEIAYTILRFVGSDSLRKQEAGCLLVSKWWYNLAETVLLEDLVLNTNQLVHLPEKTFDKLKILARRLTVDMKDTLDSHGHEELDRCFSRLLPHCSRLIGLNLLAHSHFDPEEPLAPHINYLETWSPTRLLDTLQCSKISELVIDTCGSEVKGGVHICPHLALNISCLRYIRLRMRSICPQVFDLQHDSKIESILINLSLMEPGRLHAGFSRHCTESNSAYQLCEDMVAAATKVAKSQPSMKMLRILCHRHPYLEMVSRDCINGTEMILSIDDGWGWSDNGHPNSDDGEDSGQDLFSTDSEDNVRFI</sequence>
<dbReference type="RefSeq" id="XP_022484778.1">
    <property type="nucleotide sequence ID" value="XM_022635325.1"/>
</dbReference>
<gene>
    <name evidence="2" type="ORF">PENARI_c022G02197</name>
</gene>
<dbReference type="STRING" id="1835702.A0A1F5L8D1"/>
<organism evidence="2 3">
    <name type="scientific">Penicillium arizonense</name>
    <dbReference type="NCBI Taxonomy" id="1835702"/>
    <lineage>
        <taxon>Eukaryota</taxon>
        <taxon>Fungi</taxon>
        <taxon>Dikarya</taxon>
        <taxon>Ascomycota</taxon>
        <taxon>Pezizomycotina</taxon>
        <taxon>Eurotiomycetes</taxon>
        <taxon>Eurotiomycetidae</taxon>
        <taxon>Eurotiales</taxon>
        <taxon>Aspergillaceae</taxon>
        <taxon>Penicillium</taxon>
    </lineage>
</organism>
<keyword evidence="3" id="KW-1185">Reference proteome</keyword>
<name>A0A1F5L8D1_PENAI</name>
<dbReference type="OrthoDB" id="3637487at2759"/>
<dbReference type="EMBL" id="LXJU01000022">
    <property type="protein sequence ID" value="OGE49327.1"/>
    <property type="molecule type" value="Genomic_DNA"/>
</dbReference>
<evidence type="ECO:0008006" key="4">
    <source>
        <dbReference type="Google" id="ProtNLM"/>
    </source>
</evidence>